<reference evidence="2 3" key="1">
    <citation type="submission" date="2022-11" db="EMBL/GenBank/DDBJ databases">
        <title>Mucor velutinosus strain NIH1002 WGS.</title>
        <authorList>
            <person name="Subramanian P."/>
            <person name="Mullikin J.C."/>
            <person name="Segre J.A."/>
            <person name="Zelazny A.M."/>
        </authorList>
    </citation>
    <scope>NUCLEOTIDE SEQUENCE [LARGE SCALE GENOMIC DNA]</scope>
    <source>
        <strain evidence="2 3">NIH1002</strain>
    </source>
</reference>
<name>A0AAN7DC76_9FUNG</name>
<dbReference type="GeneID" id="89945909"/>
<keyword evidence="1" id="KW-1133">Transmembrane helix</keyword>
<dbReference type="EMBL" id="JASEJX010000015">
    <property type="protein sequence ID" value="KAK4514608.1"/>
    <property type="molecule type" value="Genomic_DNA"/>
</dbReference>
<keyword evidence="1" id="KW-0472">Membrane</keyword>
<evidence type="ECO:0000313" key="3">
    <source>
        <dbReference type="Proteomes" id="UP001304243"/>
    </source>
</evidence>
<dbReference type="Gene3D" id="3.40.50.1110">
    <property type="entry name" value="SGNH hydrolase"/>
    <property type="match status" value="1"/>
</dbReference>
<comment type="caution">
    <text evidence="2">The sequence shown here is derived from an EMBL/GenBank/DDBJ whole genome shotgun (WGS) entry which is preliminary data.</text>
</comment>
<sequence>MLRKGDDIMYIQQESTCGKSRRNILIIIILLLCSGTYVQYVTTRRTDLFSFEPVIPSLRKINDISSIAPPTPLENEMPLACQRADFRWLASDRSYWDGWVSKSFFMRKDGRFTRKNVQIGQDESVCVAVLLGPIPAVSSIKHMPHYAPSDTIIMTAKSESTGAAIPIRLLQHDKQSNVYYASVKFTHHGTWTLDTSVEYRSYFWEQPGIHHYRPNRFTSRNSLTVYKKPNEKSETKALVEQPSDVCDFTEAFALKDSVWIRKEGARELDDVRFEGPHSVFSPSCRLDFDQSCFQSRLTLHIWGDHHLKRNLQHLVGDRPTDMCNQEQQPSYDIDAPILHNMTEIHFGEIDTDIVEHHQRWKLDMQGISRRLPEADAVILGVGNLDMMNMRQHPNDFAKAFMSFLDYTIHDVYPNQRIIVKTTQYFAGHTRALNYGRSEAYAHIMRSAIASLSEQDKQRVMLWDTHQLGYKENACGDSLLSHSHVVDIENAILSNLFI</sequence>
<keyword evidence="3" id="KW-1185">Reference proteome</keyword>
<dbReference type="InterPro" id="IPR036514">
    <property type="entry name" value="SGNH_hydro_sf"/>
</dbReference>
<evidence type="ECO:0000313" key="2">
    <source>
        <dbReference type="EMBL" id="KAK4514608.1"/>
    </source>
</evidence>
<feature type="transmembrane region" description="Helical" evidence="1">
    <location>
        <begin position="21"/>
        <end position="40"/>
    </location>
</feature>
<protein>
    <submittedName>
        <fullName evidence="2">Rho GTPase protein rac1</fullName>
    </submittedName>
</protein>
<gene>
    <name evidence="2" type="primary">RAC1_1</name>
    <name evidence="2" type="ORF">ATC70_002207</name>
</gene>
<organism evidence="2 3">
    <name type="scientific">Mucor velutinosus</name>
    <dbReference type="NCBI Taxonomy" id="708070"/>
    <lineage>
        <taxon>Eukaryota</taxon>
        <taxon>Fungi</taxon>
        <taxon>Fungi incertae sedis</taxon>
        <taxon>Mucoromycota</taxon>
        <taxon>Mucoromycotina</taxon>
        <taxon>Mucoromycetes</taxon>
        <taxon>Mucorales</taxon>
        <taxon>Mucorineae</taxon>
        <taxon>Mucoraceae</taxon>
        <taxon>Mucor</taxon>
    </lineage>
</organism>
<proteinExistence type="predicted"/>
<dbReference type="RefSeq" id="XP_064681274.1">
    <property type="nucleotide sequence ID" value="XM_064821588.1"/>
</dbReference>
<keyword evidence="1" id="KW-0812">Transmembrane</keyword>
<dbReference type="Proteomes" id="UP001304243">
    <property type="component" value="Unassembled WGS sequence"/>
</dbReference>
<evidence type="ECO:0000256" key="1">
    <source>
        <dbReference type="SAM" id="Phobius"/>
    </source>
</evidence>
<accession>A0AAN7DC76</accession>
<dbReference type="AlphaFoldDB" id="A0AAN7DC76"/>